<dbReference type="Gene3D" id="2.60.120.200">
    <property type="match status" value="1"/>
</dbReference>
<dbReference type="OrthoDB" id="292867at2"/>
<accession>A0A518API2</accession>
<dbReference type="Proteomes" id="UP000315750">
    <property type="component" value="Chromosome"/>
</dbReference>
<keyword evidence="1" id="KW-0812">Transmembrane</keyword>
<dbReference type="RefSeq" id="WP_145247344.1">
    <property type="nucleotide sequence ID" value="NZ_CP036278.1"/>
</dbReference>
<dbReference type="Pfam" id="PF13385">
    <property type="entry name" value="Laminin_G_3"/>
    <property type="match status" value="1"/>
</dbReference>
<sequence length="614" mass="67600">MDNYKDQDELFLLLELAMTGRADDSQLMRLQWLLEHDSEARELYARAWMLDVDLRQVLQSSSGMNLHVDSCAACEDESSADTVKPAPHTSWQHKCRTLIGKYPYYLAVSLLLVVGVVGYTAGRNNWANTGERLARSNGPSAAEEARNWQTSAIPLQARDLRVHLTKASRCVWGNATGDSKVFNPGNVERGESLELLEGFATFAVVADNWEASIQIEGPAGIVVTSEALPALRHGQMLVNVTSASKPLVVDLPYAEVNLMPGSEVGVLAFGGLCEVHVFRGVASVESLWNMAADADVRSDGAYVVPEGTSISMGVTDANYIKLTEGAANRGMFDASEFRKGGQLVVTNDYIEQVLAAKPIAYWRFEQIIGGLIENTVQDNYALRVYGDVCIDGLTGNRFLSFPLDENAGHQRFLCTTKPITSALPGDYSIEFWVNPSHFHTATIFTFLVPEMGRREMMTTWNDNPVSQHGLLIELGGFSGKVGLMQPRRIRSVHRSPADCVGGTSSFSDRDYTIREWQHVTCVKQGKKLCVYLNGELVSQAEDDTNLPGNLSAVIGQISDTRFERSFYGQIDELAVYDHALSVDEIRSHRQAAHFVGTSLSLRSATSQGLDRKSE</sequence>
<evidence type="ECO:0000313" key="2">
    <source>
        <dbReference type="EMBL" id="QDU56635.1"/>
    </source>
</evidence>
<dbReference type="KEGG" id="amuc:Pan181_28450"/>
<keyword evidence="3" id="KW-1185">Reference proteome</keyword>
<protein>
    <recommendedName>
        <fullName evidence="4">LamG-like jellyroll fold domain-containing protein</fullName>
    </recommendedName>
</protein>
<gene>
    <name evidence="2" type="ORF">Pan181_28450</name>
</gene>
<keyword evidence="1" id="KW-0472">Membrane</keyword>
<evidence type="ECO:0000313" key="3">
    <source>
        <dbReference type="Proteomes" id="UP000315750"/>
    </source>
</evidence>
<organism evidence="2 3">
    <name type="scientific">Aeoliella mucimassa</name>
    <dbReference type="NCBI Taxonomy" id="2527972"/>
    <lineage>
        <taxon>Bacteria</taxon>
        <taxon>Pseudomonadati</taxon>
        <taxon>Planctomycetota</taxon>
        <taxon>Planctomycetia</taxon>
        <taxon>Pirellulales</taxon>
        <taxon>Lacipirellulaceae</taxon>
        <taxon>Aeoliella</taxon>
    </lineage>
</organism>
<dbReference type="InterPro" id="IPR013320">
    <property type="entry name" value="ConA-like_dom_sf"/>
</dbReference>
<dbReference type="EMBL" id="CP036278">
    <property type="protein sequence ID" value="QDU56635.1"/>
    <property type="molecule type" value="Genomic_DNA"/>
</dbReference>
<evidence type="ECO:0008006" key="4">
    <source>
        <dbReference type="Google" id="ProtNLM"/>
    </source>
</evidence>
<dbReference type="AlphaFoldDB" id="A0A518API2"/>
<reference evidence="2 3" key="1">
    <citation type="submission" date="2019-02" db="EMBL/GenBank/DDBJ databases">
        <title>Deep-cultivation of Planctomycetes and their phenomic and genomic characterization uncovers novel biology.</title>
        <authorList>
            <person name="Wiegand S."/>
            <person name="Jogler M."/>
            <person name="Boedeker C."/>
            <person name="Pinto D."/>
            <person name="Vollmers J."/>
            <person name="Rivas-Marin E."/>
            <person name="Kohn T."/>
            <person name="Peeters S.H."/>
            <person name="Heuer A."/>
            <person name="Rast P."/>
            <person name="Oberbeckmann S."/>
            <person name="Bunk B."/>
            <person name="Jeske O."/>
            <person name="Meyerdierks A."/>
            <person name="Storesund J.E."/>
            <person name="Kallscheuer N."/>
            <person name="Luecker S."/>
            <person name="Lage O.M."/>
            <person name="Pohl T."/>
            <person name="Merkel B.J."/>
            <person name="Hornburger P."/>
            <person name="Mueller R.-W."/>
            <person name="Bruemmer F."/>
            <person name="Labrenz M."/>
            <person name="Spormann A.M."/>
            <person name="Op den Camp H."/>
            <person name="Overmann J."/>
            <person name="Amann R."/>
            <person name="Jetten M.S.M."/>
            <person name="Mascher T."/>
            <person name="Medema M.H."/>
            <person name="Devos D.P."/>
            <person name="Kaster A.-K."/>
            <person name="Ovreas L."/>
            <person name="Rohde M."/>
            <person name="Galperin M.Y."/>
            <person name="Jogler C."/>
        </authorList>
    </citation>
    <scope>NUCLEOTIDE SEQUENCE [LARGE SCALE GENOMIC DNA]</scope>
    <source>
        <strain evidence="2 3">Pan181</strain>
    </source>
</reference>
<evidence type="ECO:0000256" key="1">
    <source>
        <dbReference type="SAM" id="Phobius"/>
    </source>
</evidence>
<proteinExistence type="predicted"/>
<name>A0A518API2_9BACT</name>
<dbReference type="SUPFAM" id="SSF49899">
    <property type="entry name" value="Concanavalin A-like lectins/glucanases"/>
    <property type="match status" value="1"/>
</dbReference>
<keyword evidence="1" id="KW-1133">Transmembrane helix</keyword>
<feature type="transmembrane region" description="Helical" evidence="1">
    <location>
        <begin position="102"/>
        <end position="122"/>
    </location>
</feature>